<dbReference type="EMBL" id="BK014810">
    <property type="protein sequence ID" value="DAD76821.1"/>
    <property type="molecule type" value="Genomic_DNA"/>
</dbReference>
<dbReference type="InterPro" id="IPR005021">
    <property type="entry name" value="Terminase_largesu-like"/>
</dbReference>
<proteinExistence type="predicted"/>
<evidence type="ECO:0000256" key="1">
    <source>
        <dbReference type="SAM" id="MobiDB-lite"/>
    </source>
</evidence>
<name>A0A8S5M3G2_9CAUD</name>
<sequence length="526" mass="57067">MRRAEEECPLRDPSAPRYGSRSPRVFTPPLRPLTPETSLGYSAIEFSHDVLGVQVLPWQQETLIRALELDESGSRFRFRTVVLLVARQNGKSTLAQVLCLWAMYVLGVKMTLGTAQDLDIAEEIWGGCVDIAESIPDLAALIKTVVRVNGKKSLELESGERYKVKATNRKAGRGLSVDLVVLDELREHTNWEAWGAVTKTTIARAKAQVLCLSNAGDDASVVLMSLRKKAHLSLGDPDGINADDTDLTGSGDGSLGLFEYSAAPGRATTDRDGWREANPSLGYTLSEESLSSAEATDPEPVFRTECMCQWVNTMVTGPFPEGAWEACADPRGVIPDDAPISYAVDVSWDRGAAYVAACGRQRSGRPQVEIVAARPGQGWADWLPEWFRGFVDEDWPARVVVQSRACPAAILVDVLSDVEGLTVVPWEGGALGIGCGLFYDRVTAAVPDEASGTGLEPLAHRGQEALTLAAHTAAQRFYGDGWYWDRKNSPQDAAPLIAATEALWDQLVNGEEQEPSLYEDGPVPLG</sequence>
<organism evidence="2">
    <name type="scientific">Siphoviridae sp. ctz7e2</name>
    <dbReference type="NCBI Taxonomy" id="2826526"/>
    <lineage>
        <taxon>Viruses</taxon>
        <taxon>Duplodnaviria</taxon>
        <taxon>Heunggongvirae</taxon>
        <taxon>Uroviricota</taxon>
        <taxon>Caudoviricetes</taxon>
    </lineage>
</organism>
<accession>A0A8S5M3G2</accession>
<dbReference type="PANTHER" id="PTHR41287:SF1">
    <property type="entry name" value="PROTEIN YMFN"/>
    <property type="match status" value="1"/>
</dbReference>
<dbReference type="PANTHER" id="PTHR41287">
    <property type="match status" value="1"/>
</dbReference>
<feature type="compositionally biased region" description="Basic and acidic residues" evidence="1">
    <location>
        <begin position="1"/>
        <end position="10"/>
    </location>
</feature>
<evidence type="ECO:0000313" key="2">
    <source>
        <dbReference type="EMBL" id="DAD76821.1"/>
    </source>
</evidence>
<dbReference type="InterPro" id="IPR027417">
    <property type="entry name" value="P-loop_NTPase"/>
</dbReference>
<reference evidence="2" key="1">
    <citation type="journal article" date="2021" name="Proc. Natl. Acad. Sci. U.S.A.">
        <title>A Catalog of Tens of Thousands of Viruses from Human Metagenomes Reveals Hidden Associations with Chronic Diseases.</title>
        <authorList>
            <person name="Tisza M.J."/>
            <person name="Buck C.B."/>
        </authorList>
    </citation>
    <scope>NUCLEOTIDE SEQUENCE</scope>
    <source>
        <strain evidence="2">Ctz7e2</strain>
    </source>
</reference>
<feature type="region of interest" description="Disordered" evidence="1">
    <location>
        <begin position="1"/>
        <end position="31"/>
    </location>
</feature>
<protein>
    <submittedName>
        <fullName evidence="2">Large Terminase</fullName>
    </submittedName>
</protein>
<dbReference type="Gene3D" id="3.40.50.300">
    <property type="entry name" value="P-loop containing nucleotide triphosphate hydrolases"/>
    <property type="match status" value="1"/>
</dbReference>